<evidence type="ECO:0000259" key="3">
    <source>
        <dbReference type="PROSITE" id="PS50045"/>
    </source>
</evidence>
<dbReference type="Pfam" id="PF25601">
    <property type="entry name" value="AAA_lid_14"/>
    <property type="match status" value="1"/>
</dbReference>
<gene>
    <name evidence="4" type="ORF">G3446_00455</name>
</gene>
<comment type="caution">
    <text evidence="4">The sequence shown here is derived from an EMBL/GenBank/DDBJ whole genome shotgun (WGS) entry which is preliminary data.</text>
</comment>
<dbReference type="InterPro" id="IPR025943">
    <property type="entry name" value="Sigma_54_int_dom_ATP-bd_2"/>
</dbReference>
<dbReference type="GO" id="GO:0005524">
    <property type="term" value="F:ATP binding"/>
    <property type="evidence" value="ECO:0007669"/>
    <property type="project" value="UniProtKB-KW"/>
</dbReference>
<evidence type="ECO:0000256" key="2">
    <source>
        <dbReference type="ARBA" id="ARBA00022840"/>
    </source>
</evidence>
<dbReference type="PROSITE" id="PS00676">
    <property type="entry name" value="SIGMA54_INTERACT_2"/>
    <property type="match status" value="1"/>
</dbReference>
<dbReference type="PROSITE" id="PS50045">
    <property type="entry name" value="SIGMA54_INTERACT_4"/>
    <property type="match status" value="1"/>
</dbReference>
<dbReference type="GO" id="GO:0006355">
    <property type="term" value="P:regulation of DNA-templated transcription"/>
    <property type="evidence" value="ECO:0007669"/>
    <property type="project" value="InterPro"/>
</dbReference>
<evidence type="ECO:0000313" key="4">
    <source>
        <dbReference type="EMBL" id="NEV60378.1"/>
    </source>
</evidence>
<dbReference type="Pfam" id="PF00158">
    <property type="entry name" value="Sigma54_activat"/>
    <property type="match status" value="1"/>
</dbReference>
<dbReference type="FunFam" id="3.40.50.300:FF:000006">
    <property type="entry name" value="DNA-binding transcriptional regulator NtrC"/>
    <property type="match status" value="1"/>
</dbReference>
<dbReference type="SMART" id="SM00382">
    <property type="entry name" value="AAA"/>
    <property type="match status" value="1"/>
</dbReference>
<reference evidence="4 5" key="1">
    <citation type="submission" date="2020-02" db="EMBL/GenBank/DDBJ databases">
        <title>Genome sequences of Thiorhodococcus mannitoliphagus and Thiorhodococcus minor, purple sulfur photosynthetic bacteria in the gammaproteobacterial family, Chromatiaceae.</title>
        <authorList>
            <person name="Aviles F.A."/>
            <person name="Meyer T.E."/>
            <person name="Kyndt J.A."/>
        </authorList>
    </citation>
    <scope>NUCLEOTIDE SEQUENCE [LARGE SCALE GENOMIC DNA]</scope>
    <source>
        <strain evidence="4 5">DSM 11518</strain>
    </source>
</reference>
<feature type="domain" description="Sigma-54 factor interaction" evidence="3">
    <location>
        <begin position="182"/>
        <end position="415"/>
    </location>
</feature>
<dbReference type="Gene3D" id="1.10.8.60">
    <property type="match status" value="1"/>
</dbReference>
<evidence type="ECO:0000313" key="5">
    <source>
        <dbReference type="Proteomes" id="UP000483379"/>
    </source>
</evidence>
<keyword evidence="2" id="KW-0067">ATP-binding</keyword>
<dbReference type="InterPro" id="IPR002078">
    <property type="entry name" value="Sigma_54_int"/>
</dbReference>
<dbReference type="RefSeq" id="WP_164450420.1">
    <property type="nucleotide sequence ID" value="NZ_JAAIJQ010000001.1"/>
</dbReference>
<name>A0A6M0JS67_9GAMM</name>
<dbReference type="CDD" id="cd00009">
    <property type="entry name" value="AAA"/>
    <property type="match status" value="1"/>
</dbReference>
<dbReference type="Proteomes" id="UP000483379">
    <property type="component" value="Unassembled WGS sequence"/>
</dbReference>
<dbReference type="AlphaFoldDB" id="A0A6M0JS67"/>
<evidence type="ECO:0000256" key="1">
    <source>
        <dbReference type="ARBA" id="ARBA00022741"/>
    </source>
</evidence>
<dbReference type="InterPro" id="IPR027417">
    <property type="entry name" value="P-loop_NTPase"/>
</dbReference>
<dbReference type="Gene3D" id="3.40.50.300">
    <property type="entry name" value="P-loop containing nucleotide triphosphate hydrolases"/>
    <property type="match status" value="1"/>
</dbReference>
<dbReference type="InterPro" id="IPR003593">
    <property type="entry name" value="AAA+_ATPase"/>
</dbReference>
<dbReference type="PROSITE" id="PS00675">
    <property type="entry name" value="SIGMA54_INTERACT_1"/>
    <property type="match status" value="1"/>
</dbReference>
<dbReference type="SUPFAM" id="SSF52540">
    <property type="entry name" value="P-loop containing nucleoside triphosphate hydrolases"/>
    <property type="match status" value="1"/>
</dbReference>
<sequence length="504" mass="55806">MDRILVSWIGRKDLEARTRSREHAEAQGPVLSTLLAERFGRAELIYNYETSEVEPYLDWLGEQCTIPLNSAHAQLTTPVHFGEIYQAVDAWLTQVTERYPDHLLCILLSPGTPAMQAVWILLGKTKYPAVFFQSSIEQGVQQVDIPFDISAEFLPQLTARSNRQLGKLAVAEVPIAAAFDDILTRDPVMEGLIAQANIVARRDVPVLIQGETGTGKELFATAIHNASNRREKHFVAVNCGAIPRDLIDASLFGHVKGAFTGAAAAKPGYFEAADGGTLFLDEIGELPLDAQVRLLRVLQSGDFYPVGGATAKRVDVRVIAATNRNLMDEVTAGRFREDLFYRIAVGVLRLPPLRDRPTDILLLADFLLDRINLDAAGQPGFSKKALSVKARNAIKQHHWPGNVRELYSTLLRASLWSFGERIEAPDIDAALFRERGASEGILGRRLNEDFDIQSVLDEVVQHYAGRALEQANNNRTQAAKLLGLGSYQTLNNWMNKHQVKIEPG</sequence>
<dbReference type="PANTHER" id="PTHR32071">
    <property type="entry name" value="TRANSCRIPTIONAL REGULATORY PROTEIN"/>
    <property type="match status" value="1"/>
</dbReference>
<dbReference type="InterPro" id="IPR025662">
    <property type="entry name" value="Sigma_54_int_dom_ATP-bd_1"/>
</dbReference>
<keyword evidence="5" id="KW-1185">Reference proteome</keyword>
<protein>
    <submittedName>
        <fullName evidence="4">AAA domain-containing protein</fullName>
    </submittedName>
</protein>
<keyword evidence="1" id="KW-0547">Nucleotide-binding</keyword>
<dbReference type="Gene3D" id="1.10.10.60">
    <property type="entry name" value="Homeodomain-like"/>
    <property type="match status" value="1"/>
</dbReference>
<dbReference type="InterPro" id="IPR058031">
    <property type="entry name" value="AAA_lid_NorR"/>
</dbReference>
<accession>A0A6M0JS67</accession>
<dbReference type="EMBL" id="JAAIJQ010000001">
    <property type="protein sequence ID" value="NEV60378.1"/>
    <property type="molecule type" value="Genomic_DNA"/>
</dbReference>
<organism evidence="4 5">
    <name type="scientific">Thiorhodococcus minor</name>
    <dbReference type="NCBI Taxonomy" id="57489"/>
    <lineage>
        <taxon>Bacteria</taxon>
        <taxon>Pseudomonadati</taxon>
        <taxon>Pseudomonadota</taxon>
        <taxon>Gammaproteobacteria</taxon>
        <taxon>Chromatiales</taxon>
        <taxon>Chromatiaceae</taxon>
        <taxon>Thiorhodococcus</taxon>
    </lineage>
</organism>
<proteinExistence type="predicted"/>